<dbReference type="eggNOG" id="COG2873">
    <property type="taxonomic scope" value="Bacteria"/>
</dbReference>
<evidence type="ECO:0000313" key="9">
    <source>
        <dbReference type="Proteomes" id="UP000019150"/>
    </source>
</evidence>
<keyword evidence="3 8" id="KW-0808">Transferase</keyword>
<dbReference type="HOGENOM" id="CLU_018986_4_0_11"/>
<proteinExistence type="inferred from homology"/>
<dbReference type="GO" id="GO:0019346">
    <property type="term" value="P:transsulfuration"/>
    <property type="evidence" value="ECO:0007669"/>
    <property type="project" value="InterPro"/>
</dbReference>
<dbReference type="InterPro" id="IPR015422">
    <property type="entry name" value="PyrdxlP-dep_Trfase_small"/>
</dbReference>
<dbReference type="AlphaFoldDB" id="W5TEZ0"/>
<comment type="cofactor">
    <cofactor evidence="1 7">
        <name>pyridoxal 5'-phosphate</name>
        <dbReference type="ChEBI" id="CHEBI:597326"/>
    </cofactor>
</comment>
<dbReference type="EMBL" id="CP006850">
    <property type="protein sequence ID" value="AHH17865.1"/>
    <property type="molecule type" value="Genomic_DNA"/>
</dbReference>
<evidence type="ECO:0000256" key="5">
    <source>
        <dbReference type="ARBA" id="ARBA00023167"/>
    </source>
</evidence>
<feature type="modified residue" description="N6-(pyridoxal phosphate)lysine" evidence="6">
    <location>
        <position position="175"/>
    </location>
</feature>
<keyword evidence="9" id="KW-1185">Reference proteome</keyword>
<dbReference type="GO" id="GO:0006535">
    <property type="term" value="P:cysteine biosynthetic process from serine"/>
    <property type="evidence" value="ECO:0007669"/>
    <property type="project" value="TreeGrafter"/>
</dbReference>
<dbReference type="InterPro" id="IPR015421">
    <property type="entry name" value="PyrdxlP-dep_Trfase_major"/>
</dbReference>
<sequence length="393" mass="41743">MFRDAEHAAQTFALRDPETHAYTRVSNPTTAVAEQRLADLEGGVGAVAVASGQAAVSLALLTIARAGDHVVAAATLYGGTYNLLAHTFAELGITVDFVTAPDDTTQWRDAIRPNTKALFAETVGNPLGNVLDIAAIADLAHTAGIPLVVDNTVPTPYLLRPIEHGADIVVHSTTKFLSGHGTAIGGAVVDAGRFDFRAEPRRWPQLNSPDPSYHGLVFAEEFGELGYLTRLRAKLLRDLGPAVSPFNSFLLLHGLETLSLRVARHSDSAAVIAEWLSGRAEVERVHYAGLPGSRWHEAARRYLPRGAGGVLAFELTGGAAAGRRLVGRLQLFSHLANIGDVRSLVIHPASTTHAQLDARQQLDSGVTPGLVRLSVGLEGTEDLIADLKEGLGD</sequence>
<evidence type="ECO:0000256" key="1">
    <source>
        <dbReference type="ARBA" id="ARBA00001933"/>
    </source>
</evidence>
<dbReference type="KEGG" id="nno:NONO_c30780"/>
<dbReference type="PANTHER" id="PTHR43797:SF2">
    <property type="entry name" value="HOMOCYSTEINE_CYSTEINE SYNTHASE"/>
    <property type="match status" value="1"/>
</dbReference>
<dbReference type="Gene3D" id="3.90.1150.10">
    <property type="entry name" value="Aspartate Aminotransferase, domain 1"/>
    <property type="match status" value="1"/>
</dbReference>
<dbReference type="PROSITE" id="PS00868">
    <property type="entry name" value="CYS_MET_METAB_PP"/>
    <property type="match status" value="1"/>
</dbReference>
<keyword evidence="4 6" id="KW-0663">Pyridoxal phosphate</keyword>
<name>W5TEZ0_9NOCA</name>
<reference evidence="8 9" key="1">
    <citation type="journal article" date="2014" name="Appl. Environ. Microbiol.">
        <title>Insights into the Microbial Degradation of Rubber and Gutta-Percha by Analysis of the Complete Genome of Nocardia nova SH22a.</title>
        <authorList>
            <person name="Luo Q."/>
            <person name="Hiessl S."/>
            <person name="Poehlein A."/>
            <person name="Daniel R."/>
            <person name="Steinbuchel A."/>
        </authorList>
    </citation>
    <scope>NUCLEOTIDE SEQUENCE [LARGE SCALE GENOMIC DNA]</scope>
    <source>
        <strain evidence="8">SH22a</strain>
    </source>
</reference>
<accession>W5TEZ0</accession>
<dbReference type="PANTHER" id="PTHR43797">
    <property type="entry name" value="HOMOCYSTEINE/CYSTEINE SYNTHASE"/>
    <property type="match status" value="1"/>
</dbReference>
<dbReference type="STRING" id="1415166.NONO_c30780"/>
<evidence type="ECO:0000256" key="6">
    <source>
        <dbReference type="PIRSR" id="PIRSR001434-2"/>
    </source>
</evidence>
<evidence type="ECO:0000256" key="3">
    <source>
        <dbReference type="ARBA" id="ARBA00022679"/>
    </source>
</evidence>
<dbReference type="InterPro" id="IPR006235">
    <property type="entry name" value="OAc-hSer/O-AcSer_sulfhydrylase"/>
</dbReference>
<dbReference type="GO" id="GO:0071269">
    <property type="term" value="P:L-homocysteine biosynthetic process"/>
    <property type="evidence" value="ECO:0007669"/>
    <property type="project" value="TreeGrafter"/>
</dbReference>
<dbReference type="PATRIC" id="fig|1415166.3.peg.3157"/>
<dbReference type="InterPro" id="IPR054542">
    <property type="entry name" value="Cys_met_metab_PP"/>
</dbReference>
<dbReference type="Proteomes" id="UP000019150">
    <property type="component" value="Chromosome"/>
</dbReference>
<evidence type="ECO:0000256" key="7">
    <source>
        <dbReference type="RuleBase" id="RU362118"/>
    </source>
</evidence>
<dbReference type="GO" id="GO:0005737">
    <property type="term" value="C:cytoplasm"/>
    <property type="evidence" value="ECO:0007669"/>
    <property type="project" value="TreeGrafter"/>
</dbReference>
<protein>
    <submittedName>
        <fullName evidence="8">Putative O-acetylhomoserine aminocarboxypropyltransferase/cysteine synthase</fullName>
    </submittedName>
</protein>
<evidence type="ECO:0000313" key="8">
    <source>
        <dbReference type="EMBL" id="AHH17865.1"/>
    </source>
</evidence>
<dbReference type="SUPFAM" id="SSF53383">
    <property type="entry name" value="PLP-dependent transferases"/>
    <property type="match status" value="1"/>
</dbReference>
<dbReference type="Pfam" id="PF01053">
    <property type="entry name" value="Cys_Met_Meta_PP"/>
    <property type="match status" value="1"/>
</dbReference>
<comment type="similarity">
    <text evidence="2 7">Belongs to the trans-sulfuration enzymes family.</text>
</comment>
<dbReference type="GO" id="GO:0004124">
    <property type="term" value="F:cysteine synthase activity"/>
    <property type="evidence" value="ECO:0007669"/>
    <property type="project" value="TreeGrafter"/>
</dbReference>
<evidence type="ECO:0000256" key="2">
    <source>
        <dbReference type="ARBA" id="ARBA00009077"/>
    </source>
</evidence>
<dbReference type="GO" id="GO:0030170">
    <property type="term" value="F:pyridoxal phosphate binding"/>
    <property type="evidence" value="ECO:0007669"/>
    <property type="project" value="InterPro"/>
</dbReference>
<keyword evidence="5" id="KW-0486">Methionine biosynthesis</keyword>
<evidence type="ECO:0000256" key="4">
    <source>
        <dbReference type="ARBA" id="ARBA00022898"/>
    </source>
</evidence>
<dbReference type="NCBIfam" id="TIGR01326">
    <property type="entry name" value="OAH_OAS_sulfhy"/>
    <property type="match status" value="1"/>
</dbReference>
<gene>
    <name evidence="8" type="ORF">NONO_c30780</name>
</gene>
<dbReference type="FunFam" id="3.40.640.10:FF:000035">
    <property type="entry name" value="O-succinylhomoserine sulfhydrylase"/>
    <property type="match status" value="1"/>
</dbReference>
<dbReference type="InterPro" id="IPR015424">
    <property type="entry name" value="PyrdxlP-dep_Trfase"/>
</dbReference>
<keyword evidence="5" id="KW-0028">Amino-acid biosynthesis</keyword>
<organism evidence="8 9">
    <name type="scientific">Nocardia nova SH22a</name>
    <dbReference type="NCBI Taxonomy" id="1415166"/>
    <lineage>
        <taxon>Bacteria</taxon>
        <taxon>Bacillati</taxon>
        <taxon>Actinomycetota</taxon>
        <taxon>Actinomycetes</taxon>
        <taxon>Mycobacteriales</taxon>
        <taxon>Nocardiaceae</taxon>
        <taxon>Nocardia</taxon>
    </lineage>
</organism>
<dbReference type="CDD" id="cd00614">
    <property type="entry name" value="CGS_like"/>
    <property type="match status" value="1"/>
</dbReference>
<dbReference type="InterPro" id="IPR000277">
    <property type="entry name" value="Cys/Met-Metab_PyrdxlP-dep_enz"/>
</dbReference>
<dbReference type="Gene3D" id="3.40.640.10">
    <property type="entry name" value="Type I PLP-dependent aspartate aminotransferase-like (Major domain)"/>
    <property type="match status" value="1"/>
</dbReference>
<dbReference type="PIRSF" id="PIRSF001434">
    <property type="entry name" value="CGS"/>
    <property type="match status" value="1"/>
</dbReference>
<dbReference type="GO" id="GO:0003961">
    <property type="term" value="F:O-acetylhomoserine aminocarboxypropyltransferase activity"/>
    <property type="evidence" value="ECO:0007669"/>
    <property type="project" value="TreeGrafter"/>
</dbReference>